<sequence>MPPIHVLLISGSLRDGSTNTAVLRTAQADAGPGVEASLAAAIDALPHFSPDADVAGAAVPAPVAALRRAVGAADAVLVCTPEYAGALPAVLKNVLEWTIGDGGLYEKPVAWINCSGPAAPTGGADAHDSLAKVLRYAGAMTVDAACARIPLTRADIGPDGLVADAAARAGITAALATLVAAVPR</sequence>
<dbReference type="PANTHER" id="PTHR30543">
    <property type="entry name" value="CHROMATE REDUCTASE"/>
    <property type="match status" value="1"/>
</dbReference>
<dbReference type="InterPro" id="IPR029039">
    <property type="entry name" value="Flavoprotein-like_sf"/>
</dbReference>
<gene>
    <name evidence="2" type="ORF">NBH00_08965</name>
</gene>
<proteinExistence type="predicted"/>
<evidence type="ECO:0000259" key="1">
    <source>
        <dbReference type="Pfam" id="PF03358"/>
    </source>
</evidence>
<dbReference type="Gene3D" id="3.40.50.360">
    <property type="match status" value="1"/>
</dbReference>
<keyword evidence="3" id="KW-1185">Reference proteome</keyword>
<evidence type="ECO:0000313" key="2">
    <source>
        <dbReference type="EMBL" id="UTI66323.1"/>
    </source>
</evidence>
<evidence type="ECO:0000313" key="3">
    <source>
        <dbReference type="Proteomes" id="UP001056035"/>
    </source>
</evidence>
<name>A0ABY5DWE0_9ACTN</name>
<dbReference type="Proteomes" id="UP001056035">
    <property type="component" value="Chromosome"/>
</dbReference>
<dbReference type="RefSeq" id="WP_254572994.1">
    <property type="nucleotide sequence ID" value="NZ_CP098502.1"/>
</dbReference>
<dbReference type="InterPro" id="IPR005025">
    <property type="entry name" value="FMN_Rdtase-like_dom"/>
</dbReference>
<reference evidence="2 3" key="1">
    <citation type="submission" date="2022-06" db="EMBL/GenBank/DDBJ databases">
        <title>Paraconexibacter antarcticus.</title>
        <authorList>
            <person name="Kim C.S."/>
        </authorList>
    </citation>
    <scope>NUCLEOTIDE SEQUENCE [LARGE SCALE GENOMIC DNA]</scope>
    <source>
        <strain evidence="2 3">02-257</strain>
    </source>
</reference>
<dbReference type="PANTHER" id="PTHR30543:SF21">
    <property type="entry name" value="NAD(P)H-DEPENDENT FMN REDUCTASE LOT6"/>
    <property type="match status" value="1"/>
</dbReference>
<protein>
    <submittedName>
        <fullName evidence="2">NAD(P)H-dependent oxidoreductase</fullName>
    </submittedName>
</protein>
<organism evidence="2 3">
    <name type="scientific">Paraconexibacter antarcticus</name>
    <dbReference type="NCBI Taxonomy" id="2949664"/>
    <lineage>
        <taxon>Bacteria</taxon>
        <taxon>Bacillati</taxon>
        <taxon>Actinomycetota</taxon>
        <taxon>Thermoleophilia</taxon>
        <taxon>Solirubrobacterales</taxon>
        <taxon>Paraconexibacteraceae</taxon>
        <taxon>Paraconexibacter</taxon>
    </lineage>
</organism>
<dbReference type="InterPro" id="IPR050712">
    <property type="entry name" value="NAD(P)H-dep_reductase"/>
</dbReference>
<dbReference type="Pfam" id="PF03358">
    <property type="entry name" value="FMN_red"/>
    <property type="match status" value="1"/>
</dbReference>
<dbReference type="SUPFAM" id="SSF52218">
    <property type="entry name" value="Flavoproteins"/>
    <property type="match status" value="1"/>
</dbReference>
<feature type="domain" description="NADPH-dependent FMN reductase-like" evidence="1">
    <location>
        <begin position="5"/>
        <end position="144"/>
    </location>
</feature>
<accession>A0ABY5DWE0</accession>
<dbReference type="EMBL" id="CP098502">
    <property type="protein sequence ID" value="UTI66323.1"/>
    <property type="molecule type" value="Genomic_DNA"/>
</dbReference>